<evidence type="ECO:0000256" key="2">
    <source>
        <dbReference type="ARBA" id="ARBA00009430"/>
    </source>
</evidence>
<protein>
    <submittedName>
        <fullName evidence="7">Putative RNA polymerase I associated factor, A49</fullName>
    </submittedName>
</protein>
<evidence type="ECO:0000256" key="1">
    <source>
        <dbReference type="ARBA" id="ARBA00004604"/>
    </source>
</evidence>
<comment type="subcellular location">
    <subcellularLocation>
        <location evidence="1">Nucleus</location>
        <location evidence="1">Nucleolus</location>
    </subcellularLocation>
</comment>
<accession>A0A6A4Q3R5</accession>
<organism evidence="7 8">
    <name type="scientific">Lupinus albus</name>
    <name type="common">White lupine</name>
    <name type="synonym">Lupinus termis</name>
    <dbReference type="NCBI Taxonomy" id="3870"/>
    <lineage>
        <taxon>Eukaryota</taxon>
        <taxon>Viridiplantae</taxon>
        <taxon>Streptophyta</taxon>
        <taxon>Embryophyta</taxon>
        <taxon>Tracheophyta</taxon>
        <taxon>Spermatophyta</taxon>
        <taxon>Magnoliopsida</taxon>
        <taxon>eudicotyledons</taxon>
        <taxon>Gunneridae</taxon>
        <taxon>Pentapetalae</taxon>
        <taxon>rosids</taxon>
        <taxon>fabids</taxon>
        <taxon>Fabales</taxon>
        <taxon>Fabaceae</taxon>
        <taxon>Papilionoideae</taxon>
        <taxon>50 kb inversion clade</taxon>
        <taxon>genistoids sensu lato</taxon>
        <taxon>core genistoids</taxon>
        <taxon>Genisteae</taxon>
        <taxon>Lupinus</taxon>
    </lineage>
</organism>
<dbReference type="EMBL" id="WOCE01000008">
    <property type="protein sequence ID" value="KAE9608239.1"/>
    <property type="molecule type" value="Genomic_DNA"/>
</dbReference>
<evidence type="ECO:0000313" key="7">
    <source>
        <dbReference type="EMBL" id="KAE9608239.1"/>
    </source>
</evidence>
<dbReference type="GO" id="GO:0006351">
    <property type="term" value="P:DNA-templated transcription"/>
    <property type="evidence" value="ECO:0007669"/>
    <property type="project" value="InterPro"/>
</dbReference>
<dbReference type="GO" id="GO:0000428">
    <property type="term" value="C:DNA-directed RNA polymerase complex"/>
    <property type="evidence" value="ECO:0007669"/>
    <property type="project" value="UniProtKB-KW"/>
</dbReference>
<dbReference type="Pfam" id="PF06870">
    <property type="entry name" value="RNA_pol_I_A49"/>
    <property type="match status" value="1"/>
</dbReference>
<gene>
    <name evidence="7" type="ORF">Lalb_Chr08g0233321</name>
</gene>
<dbReference type="GO" id="GO:0003677">
    <property type="term" value="F:DNA binding"/>
    <property type="evidence" value="ECO:0007669"/>
    <property type="project" value="InterPro"/>
</dbReference>
<sequence>MDSKAEVTKSQIETPSKKVKNKKNKTKSDSGPSQHATVQAKVQVVPEHPNKTAPIVGYFPSGFDPVKTSVSTGFQVYRNRTMNKRLELVVSPAGSSVEFVGTSYSGEAAAGYRAMYALGVFDKETQTLKVVPIAANKIFRLEPKVKGLEAADKEPANSTIEELTPAEKSRQTTAMFGTKRDIEKVKKRMALQQDQEPDPPKNADVKMKDVVNKKALASIDANVFRNIPPYDTTADTPQKAYVLDKIILRGDWDYLEDIYHMLHVEEADFSAYPFFVHSRIQRLRNIQDESEKKQLSCIFSYINHLIKFKDQHSMDSSSAKNHKIPSILRHRFTTLFAVTESKRLPPEKIDLLNSYVLVLTLFSDDFQTDYTDIAKDLRMIAASVRQRYEHLGCKIVRHKNMFFATLPVPLKFPSLSTRKRKR</sequence>
<feature type="region of interest" description="Disordered" evidence="6">
    <location>
        <begin position="1"/>
        <end position="39"/>
    </location>
</feature>
<evidence type="ECO:0000256" key="6">
    <source>
        <dbReference type="SAM" id="MobiDB-lite"/>
    </source>
</evidence>
<keyword evidence="5" id="KW-0539">Nucleus</keyword>
<dbReference type="OrthoDB" id="532500at2759"/>
<evidence type="ECO:0000256" key="5">
    <source>
        <dbReference type="ARBA" id="ARBA00023242"/>
    </source>
</evidence>
<evidence type="ECO:0000256" key="4">
    <source>
        <dbReference type="ARBA" id="ARBA00023163"/>
    </source>
</evidence>
<reference evidence="8" key="1">
    <citation type="journal article" date="2020" name="Nat. Commun.">
        <title>Genome sequence of the cluster root forming white lupin.</title>
        <authorList>
            <person name="Hufnagel B."/>
            <person name="Marques A."/>
            <person name="Soriano A."/>
            <person name="Marques L."/>
            <person name="Divol F."/>
            <person name="Doumas P."/>
            <person name="Sallet E."/>
            <person name="Mancinotti D."/>
            <person name="Carrere S."/>
            <person name="Marande W."/>
            <person name="Arribat S."/>
            <person name="Keller J."/>
            <person name="Huneau C."/>
            <person name="Blein T."/>
            <person name="Aime D."/>
            <person name="Laguerre M."/>
            <person name="Taylor J."/>
            <person name="Schubert V."/>
            <person name="Nelson M."/>
            <person name="Geu-Flores F."/>
            <person name="Crespi M."/>
            <person name="Gallardo-Guerrero K."/>
            <person name="Delaux P.-M."/>
            <person name="Salse J."/>
            <person name="Berges H."/>
            <person name="Guyot R."/>
            <person name="Gouzy J."/>
            <person name="Peret B."/>
        </authorList>
    </citation>
    <scope>NUCLEOTIDE SEQUENCE [LARGE SCALE GENOMIC DNA]</scope>
    <source>
        <strain evidence="8">cv. Amiga</strain>
    </source>
</reference>
<evidence type="ECO:0000256" key="3">
    <source>
        <dbReference type="ARBA" id="ARBA00022478"/>
    </source>
</evidence>
<proteinExistence type="inferred from homology"/>
<dbReference type="AlphaFoldDB" id="A0A6A4Q3R5"/>
<dbReference type="Proteomes" id="UP000447434">
    <property type="component" value="Chromosome 8"/>
</dbReference>
<keyword evidence="3" id="KW-0240">DNA-directed RNA polymerase</keyword>
<dbReference type="PANTHER" id="PTHR14440">
    <property type="entry name" value="DNA-DIRECTED RNA POLYMERASE I SUBUNIT RPA49"/>
    <property type="match status" value="1"/>
</dbReference>
<dbReference type="GO" id="GO:0005730">
    <property type="term" value="C:nucleolus"/>
    <property type="evidence" value="ECO:0007669"/>
    <property type="project" value="UniProtKB-SubCell"/>
</dbReference>
<keyword evidence="8" id="KW-1185">Reference proteome</keyword>
<evidence type="ECO:0000313" key="8">
    <source>
        <dbReference type="Proteomes" id="UP000447434"/>
    </source>
</evidence>
<comment type="caution">
    <text evidence="7">The sequence shown here is derived from an EMBL/GenBank/DDBJ whole genome shotgun (WGS) entry which is preliminary data.</text>
</comment>
<name>A0A6A4Q3R5_LUPAL</name>
<dbReference type="InterPro" id="IPR009668">
    <property type="entry name" value="RNA_pol-assoc_fac_A49-like"/>
</dbReference>
<comment type="similarity">
    <text evidence="2">Belongs to the eukaryotic RPA49/POLR1E RNA polymerase subunit family.</text>
</comment>
<keyword evidence="4" id="KW-0804">Transcription</keyword>